<proteinExistence type="predicted"/>
<dbReference type="AlphaFoldDB" id="Q39YI4"/>
<reference evidence="3 4" key="1">
    <citation type="submission" date="2005-10" db="EMBL/GenBank/DDBJ databases">
        <title>Complete sequence of Geobacter metallireducens GS-15.</title>
        <authorList>
            <consortium name="US DOE Joint Genome Institute"/>
            <person name="Copeland A."/>
            <person name="Lucas S."/>
            <person name="Lapidus A."/>
            <person name="Barry K."/>
            <person name="Detter J.C."/>
            <person name="Glavina T."/>
            <person name="Hammon N."/>
            <person name="Israni S."/>
            <person name="Pitluck S."/>
            <person name="Di Bartolo G."/>
            <person name="Chain P."/>
            <person name="Schmutz J."/>
            <person name="Larimer F."/>
            <person name="Land M."/>
            <person name="Kyrpides N."/>
            <person name="Ivanova N."/>
            <person name="Richardson P."/>
        </authorList>
    </citation>
    <scope>NUCLEOTIDE SEQUENCE [LARGE SCALE GENOMIC DNA]</scope>
    <source>
        <strain evidence="4">ATCC 53774 / DSM 7210 / GS-15</strain>
    </source>
</reference>
<evidence type="ECO:0000313" key="4">
    <source>
        <dbReference type="Proteomes" id="UP000007073"/>
    </source>
</evidence>
<dbReference type="HOGENOM" id="CLU_340603_0_0_7"/>
<dbReference type="Proteomes" id="UP000007073">
    <property type="component" value="Chromosome"/>
</dbReference>
<dbReference type="InterPro" id="IPR011990">
    <property type="entry name" value="TPR-like_helical_dom_sf"/>
</dbReference>
<organism evidence="3 4">
    <name type="scientific">Geobacter metallireducens (strain ATCC 53774 / DSM 7210 / GS-15)</name>
    <dbReference type="NCBI Taxonomy" id="269799"/>
    <lineage>
        <taxon>Bacteria</taxon>
        <taxon>Pseudomonadati</taxon>
        <taxon>Thermodesulfobacteriota</taxon>
        <taxon>Desulfuromonadia</taxon>
        <taxon>Geobacterales</taxon>
        <taxon>Geobacteraceae</taxon>
        <taxon>Geobacter</taxon>
    </lineage>
</organism>
<dbReference type="Pfam" id="PF01973">
    <property type="entry name" value="MptE-like"/>
    <property type="match status" value="1"/>
</dbReference>
<reference evidence="3 4" key="2">
    <citation type="journal article" date="2009" name="BMC Microbiol.">
        <title>The genome sequence of Geobacter metallireducens: features of metabolism, physiology and regulation common and dissimilar to Geobacter sulfurreducens.</title>
        <authorList>
            <person name="Aklujkar M."/>
            <person name="Krushkal J."/>
            <person name="DiBartolo G."/>
            <person name="Lapidus A."/>
            <person name="Land M.L."/>
            <person name="Lovley D.R."/>
        </authorList>
    </citation>
    <scope>NUCLEOTIDE SEQUENCE [LARGE SCALE GENOMIC DNA]</scope>
    <source>
        <strain evidence="4">ATCC 53774 / DSM 7210 / GS-15</strain>
    </source>
</reference>
<feature type="domain" description="6-hydroxymethylpterin diphosphokinase MptE-like" evidence="2">
    <location>
        <begin position="175"/>
        <end position="343"/>
    </location>
</feature>
<feature type="repeat" description="TPR" evidence="1">
    <location>
        <begin position="756"/>
        <end position="789"/>
    </location>
</feature>
<dbReference type="PANTHER" id="PTHR41786:SF1">
    <property type="entry name" value="6-HYDROXYMETHYLPTERIN DIPHOSPHOKINASE MPTE-LIKE DOMAIN-CONTAINING PROTEIN"/>
    <property type="match status" value="1"/>
</dbReference>
<dbReference type="STRING" id="269799.Gmet_0447"/>
<dbReference type="eggNOG" id="COG0457">
    <property type="taxonomic scope" value="Bacteria"/>
</dbReference>
<dbReference type="PROSITE" id="PS50005">
    <property type="entry name" value="TPR"/>
    <property type="match status" value="1"/>
</dbReference>
<dbReference type="eggNOG" id="COG2604">
    <property type="taxonomic scope" value="Bacteria"/>
</dbReference>
<keyword evidence="1" id="KW-0802">TPR repeat</keyword>
<evidence type="ECO:0000313" key="3">
    <source>
        <dbReference type="EMBL" id="ABB30690.1"/>
    </source>
</evidence>
<sequence length="839" mass="94382">MSDTGNYLGPFLVNDFGDRYLYQVNRNAFNSIGSDSLYASTYGESLFAEYQLNIIIGTDSGLFPTYVVNKGIPSGSRYLFIELPEVIERLSEEGILKELPPEVIIATPDTWEEIATDLQINEYVFIDAVRVNESIASSDANLPEYRDISWNINLNVRTLVHETHASINCTQYILRQLENLAENRVAFSRTLVDTFKGRTAVILAGGPSLREALPWVRENRDRLVLIAVSRISKILQSEQIVPHLVATVDPQKVSFEVSREMLYFADMEESPVLVSSYHASPLLVGQWGGRSAYTDSLFPWSTPLNIETHLYTGPTVSNYALSIAMNMGCETIVLAGVDLCFSREGHTHAAGSAENKVGPDLGQLSPRIETNGGWLADTNHGYAHSLEILKLQAELAVSKGHRLYNISLGAAKIPLIEYRPPSEIDLPEDTISTSALIDKYLPPPTSKARLSHYRKIKKELERAQHKFKEILSLSQEALECTDGLFGRNGKERSFRHKVQMDKIERKLDRRYGDFSLLVKQFGLKKFLSILRTPKEEQEWTDEQIEKATRDYYQAYMAGTIQLLAVTNSALSRIEARIEEEKSSPDCDLFISQWLRDGQPGRGRFWLRNHPVTAQCLSEAILGKFRELDDQFTHLMTDEQTIRMELLEKGYDLKHIRSKARLLFRRGEREELEAMAAGIASHPDREKAEPYLYFINGLIAELQQEPNRAIECYQHLLVDPPHPTTEDALRQIASLAIAGNDVENALLALECLSRMSPAYLSPYGEILKALGRYDEAFDAFNRYLSIAPKDVGTLVTLGILCRDAGLADTARDLFARVLENDPTNRVALSQLEGLAAPSND</sequence>
<protein>
    <recommendedName>
        <fullName evidence="2">6-hydroxymethylpterin diphosphokinase MptE-like domain-containing protein</fullName>
    </recommendedName>
</protein>
<dbReference type="Gene3D" id="3.90.1480.10">
    <property type="entry name" value="Alpha-2,3-sialyltransferase"/>
    <property type="match status" value="1"/>
</dbReference>
<name>Q39YI4_GEOMG</name>
<gene>
    <name evidence="3" type="ordered locus">Gmet_0447</name>
</gene>
<keyword evidence="4" id="KW-1185">Reference proteome</keyword>
<accession>Q39YI4</accession>
<dbReference type="Gene3D" id="1.25.40.10">
    <property type="entry name" value="Tetratricopeptide repeat domain"/>
    <property type="match status" value="1"/>
</dbReference>
<dbReference type="PANTHER" id="PTHR41786">
    <property type="entry name" value="MOTILITY ACCESSORY FACTOR MAF"/>
    <property type="match status" value="1"/>
</dbReference>
<evidence type="ECO:0000256" key="1">
    <source>
        <dbReference type="PROSITE-ProRule" id="PRU00339"/>
    </source>
</evidence>
<dbReference type="EMBL" id="CP000148">
    <property type="protein sequence ID" value="ABB30690.1"/>
    <property type="molecule type" value="Genomic_DNA"/>
</dbReference>
<dbReference type="InterPro" id="IPR019734">
    <property type="entry name" value="TPR_rpt"/>
</dbReference>
<dbReference type="InterPro" id="IPR002826">
    <property type="entry name" value="MptE-like"/>
</dbReference>
<evidence type="ECO:0000259" key="2">
    <source>
        <dbReference type="Pfam" id="PF01973"/>
    </source>
</evidence>
<dbReference type="KEGG" id="gme:Gmet_0447"/>
<dbReference type="RefSeq" id="WP_004513815.1">
    <property type="nucleotide sequence ID" value="NC_007517.1"/>
</dbReference>
<dbReference type="SUPFAM" id="SSF48452">
    <property type="entry name" value="TPR-like"/>
    <property type="match status" value="1"/>
</dbReference>